<dbReference type="Proteomes" id="UP000294530">
    <property type="component" value="Unassembled WGS sequence"/>
</dbReference>
<evidence type="ECO:0000256" key="3">
    <source>
        <dbReference type="SAM" id="MobiDB-lite"/>
    </source>
</evidence>
<sequence>MHRLHINTTITIVPQKQAIQCSFCPFLQKNEHRSSFYVQKSPYLTKKSGACLLKNRVASVVPSWSLCVPHAGHVLLMSSNPRSRLNGLFQDAATTGGGNDALRYTAPREPIMKPQQQPPAAASAVSSSPAASTVVYSTMVSLYQYDASERKYVQLGGATAGTKAAVGCVIVGAETSYTLLFYNAAKHHLCTLPLKFSTFNPTLQAKSYVNFYDDHSQNWSIKFPNDSQVSDFMRHVFLAKLHVEIWGLDKSVTKTHPSALIQDDLVFVKPELPAVTTGDMVAVAFQAWRVVGNASSLPTDVVTKYPPFETANTKNELRKFRLGDATERFKALDEGILGMKKGGKRILVAPPGKTNGHEWYLFEIELLKTKSSASRLKATLKNTQETSKESVMESIHSPSQHSNRHSMSTPIPRNHLESFETPRDLVPYQDEVSLNNALNREHFRYPHYDSAFENPMQDRDQRYRDGFHSYETNRSSLLRSTPSVQFSSQLDHSLATQVSEMHAKIDALLRIPSSRTIPSGQFTGSYDVTTILSGIERLASENERLGLQLNAHSQQHLSLEKRYDLLMEQYNRLQLEKESLETRYEALERAQQSALVESHAITRAKDAAVTQTNHLQAEYQELLTAYAQLAHHQTNAEISIETSNQVLGVEVITTRNRLEHELKHAIQARELLEQELVLIQQEHHVALQVAASEARKACVEMEDSKWHLETAFKASMEEIRRLKSVLEAPKDVLLSESNEVLKGMVQEERLRWVALVNESMKAMVVQLHELLEEEKNVDGTHVLHVIRKVLKAGTRRMIEELQEKVYRVKNGEEEGGWEDGEVVLKEDFVSEKEIGE</sequence>
<dbReference type="AlphaFoldDB" id="A0A976IF86"/>
<dbReference type="RefSeq" id="XP_067819652.1">
    <property type="nucleotide sequence ID" value="XM_067959732.1"/>
</dbReference>
<proteinExistence type="predicted"/>
<dbReference type="GeneID" id="94345403"/>
<name>A0A976IF86_BRELC</name>
<feature type="domain" description="PPIase FKBP-type" evidence="4">
    <location>
        <begin position="278"/>
        <end position="356"/>
    </location>
</feature>
<keyword evidence="2" id="KW-0175">Coiled coil</keyword>
<dbReference type="PROSITE" id="PS50059">
    <property type="entry name" value="FKBP_PPIASE"/>
    <property type="match status" value="1"/>
</dbReference>
<keyword evidence="1" id="KW-0697">Rotamase</keyword>
<keyword evidence="1" id="KW-0413">Isomerase</keyword>
<dbReference type="KEGG" id="blac:94345403"/>
<evidence type="ECO:0000256" key="2">
    <source>
        <dbReference type="SAM" id="Coils"/>
    </source>
</evidence>
<organism evidence="5 6">
    <name type="scientific">Bremia lactucae</name>
    <name type="common">Lettuce downy mildew</name>
    <dbReference type="NCBI Taxonomy" id="4779"/>
    <lineage>
        <taxon>Eukaryota</taxon>
        <taxon>Sar</taxon>
        <taxon>Stramenopiles</taxon>
        <taxon>Oomycota</taxon>
        <taxon>Peronosporomycetes</taxon>
        <taxon>Peronosporales</taxon>
        <taxon>Peronosporaceae</taxon>
        <taxon>Bremia</taxon>
    </lineage>
</organism>
<evidence type="ECO:0000256" key="1">
    <source>
        <dbReference type="PROSITE-ProRule" id="PRU00277"/>
    </source>
</evidence>
<reference evidence="5 6" key="1">
    <citation type="journal article" date="2021" name="Genome Biol.">
        <title>AFLAP: assembly-free linkage analysis pipeline using k-mers from genome sequencing data.</title>
        <authorList>
            <person name="Fletcher K."/>
            <person name="Zhang L."/>
            <person name="Gil J."/>
            <person name="Han R."/>
            <person name="Cavanaugh K."/>
            <person name="Michelmore R."/>
        </authorList>
    </citation>
    <scope>NUCLEOTIDE SEQUENCE [LARGE SCALE GENOMIC DNA]</scope>
    <source>
        <strain evidence="5 6">SF5</strain>
    </source>
</reference>
<evidence type="ECO:0000259" key="4">
    <source>
        <dbReference type="PROSITE" id="PS50059"/>
    </source>
</evidence>
<dbReference type="InterPro" id="IPR001179">
    <property type="entry name" value="PPIase_FKBP_dom"/>
</dbReference>
<dbReference type="PANTHER" id="PTHR44927">
    <property type="entry name" value="FK506-BINDING PROTEIN 15"/>
    <property type="match status" value="1"/>
</dbReference>
<keyword evidence="6" id="KW-1185">Reference proteome</keyword>
<dbReference type="PANTHER" id="PTHR44927:SF1">
    <property type="entry name" value="FK506-BINDING PROTEIN 15"/>
    <property type="match status" value="1"/>
</dbReference>
<feature type="region of interest" description="Disordered" evidence="3">
    <location>
        <begin position="379"/>
        <end position="409"/>
    </location>
</feature>
<dbReference type="EMBL" id="SHOA02000010">
    <property type="protein sequence ID" value="TDH70153.1"/>
    <property type="molecule type" value="Genomic_DNA"/>
</dbReference>
<evidence type="ECO:0000313" key="5">
    <source>
        <dbReference type="EMBL" id="TDH70153.1"/>
    </source>
</evidence>
<feature type="compositionally biased region" description="Polar residues" evidence="3">
    <location>
        <begin position="396"/>
        <end position="409"/>
    </location>
</feature>
<dbReference type="EC" id="5.2.1.8" evidence="1"/>
<feature type="coiled-coil region" evidence="2">
    <location>
        <begin position="535"/>
        <end position="597"/>
    </location>
</feature>
<dbReference type="Gene3D" id="3.10.50.40">
    <property type="match status" value="1"/>
</dbReference>
<protein>
    <recommendedName>
        <fullName evidence="1">peptidylprolyl isomerase</fullName>
        <ecNumber evidence="1">5.2.1.8</ecNumber>
    </recommendedName>
</protein>
<dbReference type="SUPFAM" id="SSF54534">
    <property type="entry name" value="FKBP-like"/>
    <property type="match status" value="1"/>
</dbReference>
<dbReference type="InterPro" id="IPR046357">
    <property type="entry name" value="PPIase_dom_sf"/>
</dbReference>
<evidence type="ECO:0000313" key="6">
    <source>
        <dbReference type="Proteomes" id="UP000294530"/>
    </source>
</evidence>
<dbReference type="OrthoDB" id="77911at2759"/>
<comment type="caution">
    <text evidence="5">The sequence shown here is derived from an EMBL/GenBank/DDBJ whole genome shotgun (WGS) entry which is preliminary data.</text>
</comment>
<comment type="catalytic activity">
    <reaction evidence="1">
        <text>[protein]-peptidylproline (omega=180) = [protein]-peptidylproline (omega=0)</text>
        <dbReference type="Rhea" id="RHEA:16237"/>
        <dbReference type="Rhea" id="RHEA-COMP:10747"/>
        <dbReference type="Rhea" id="RHEA-COMP:10748"/>
        <dbReference type="ChEBI" id="CHEBI:83833"/>
        <dbReference type="ChEBI" id="CHEBI:83834"/>
        <dbReference type="EC" id="5.2.1.8"/>
    </reaction>
</comment>
<accession>A0A976IF86</accession>
<gene>
    <name evidence="5" type="ORF">CCR75_001630</name>
</gene>
<feature type="coiled-coil region" evidence="2">
    <location>
        <begin position="655"/>
        <end position="682"/>
    </location>
</feature>
<dbReference type="GO" id="GO:0003755">
    <property type="term" value="F:peptidyl-prolyl cis-trans isomerase activity"/>
    <property type="evidence" value="ECO:0007669"/>
    <property type="project" value="UniProtKB-KW"/>
</dbReference>